<dbReference type="EMBL" id="JBAMIC010000004">
    <property type="protein sequence ID" value="KAK7107754.1"/>
    <property type="molecule type" value="Genomic_DNA"/>
</dbReference>
<reference evidence="2 3" key="1">
    <citation type="submission" date="2024-02" db="EMBL/GenBank/DDBJ databases">
        <title>Chromosome-scale genome assembly of the rough periwinkle Littorina saxatilis.</title>
        <authorList>
            <person name="De Jode A."/>
            <person name="Faria R."/>
            <person name="Formenti G."/>
            <person name="Sims Y."/>
            <person name="Smith T.P."/>
            <person name="Tracey A."/>
            <person name="Wood J.M.D."/>
            <person name="Zagrodzka Z.B."/>
            <person name="Johannesson K."/>
            <person name="Butlin R.K."/>
            <person name="Leder E.H."/>
        </authorList>
    </citation>
    <scope>NUCLEOTIDE SEQUENCE [LARGE SCALE GENOMIC DNA]</scope>
    <source>
        <strain evidence="2">Snail1</strain>
        <tissue evidence="2">Muscle</tissue>
    </source>
</reference>
<dbReference type="InterPro" id="IPR001370">
    <property type="entry name" value="BIR_rpt"/>
</dbReference>
<comment type="caution">
    <text evidence="2">The sequence shown here is derived from an EMBL/GenBank/DDBJ whole genome shotgun (WGS) entry which is preliminary data.</text>
</comment>
<keyword evidence="3" id="KW-1185">Reference proteome</keyword>
<gene>
    <name evidence="2" type="ORF">V1264_015617</name>
</gene>
<accession>A0AAN9BMJ5</accession>
<dbReference type="Pfam" id="PF00653">
    <property type="entry name" value="BIR"/>
    <property type="match status" value="1"/>
</dbReference>
<evidence type="ECO:0000313" key="2">
    <source>
        <dbReference type="EMBL" id="KAK7107754.1"/>
    </source>
</evidence>
<evidence type="ECO:0000256" key="1">
    <source>
        <dbReference type="SAM" id="MobiDB-lite"/>
    </source>
</evidence>
<dbReference type="AlphaFoldDB" id="A0AAN9BMJ5"/>
<name>A0AAN9BMJ5_9CAEN</name>
<feature type="compositionally biased region" description="Polar residues" evidence="1">
    <location>
        <begin position="1"/>
        <end position="12"/>
    </location>
</feature>
<dbReference type="Gene3D" id="1.10.1170.10">
    <property type="entry name" value="Inhibitor Of Apoptosis Protein (2mihbC-IAP-1), Chain A"/>
    <property type="match status" value="1"/>
</dbReference>
<protein>
    <submittedName>
        <fullName evidence="2">Uncharacterized protein</fullName>
    </submittedName>
</protein>
<feature type="region of interest" description="Disordered" evidence="1">
    <location>
        <begin position="1"/>
        <end position="23"/>
    </location>
</feature>
<proteinExistence type="predicted"/>
<sequence length="185" mass="21187">MAESNVPSQASRDFSPPTPLQPPELWTWHEVEDLSDLPHSAFSDSKNHEKWEELSVRKAAYICGELGKELPKIFREVSNELGMMTLKGRLISYPEAWVGWVPLEMALCGLFVNQCEQVECVVCGVKFRKLRSRDICHVKRHKQLSPNCLQLKRCQCHGTKETPNGKRIRRNSMSAFHDLRALDNA</sequence>
<organism evidence="2 3">
    <name type="scientific">Littorina saxatilis</name>
    <dbReference type="NCBI Taxonomy" id="31220"/>
    <lineage>
        <taxon>Eukaryota</taxon>
        <taxon>Metazoa</taxon>
        <taxon>Spiralia</taxon>
        <taxon>Lophotrochozoa</taxon>
        <taxon>Mollusca</taxon>
        <taxon>Gastropoda</taxon>
        <taxon>Caenogastropoda</taxon>
        <taxon>Littorinimorpha</taxon>
        <taxon>Littorinoidea</taxon>
        <taxon>Littorinidae</taxon>
        <taxon>Littorina</taxon>
    </lineage>
</organism>
<dbReference type="SUPFAM" id="SSF57924">
    <property type="entry name" value="Inhibitor of apoptosis (IAP) repeat"/>
    <property type="match status" value="1"/>
</dbReference>
<evidence type="ECO:0000313" key="3">
    <source>
        <dbReference type="Proteomes" id="UP001374579"/>
    </source>
</evidence>
<dbReference type="Proteomes" id="UP001374579">
    <property type="component" value="Unassembled WGS sequence"/>
</dbReference>